<evidence type="ECO:0000313" key="2">
    <source>
        <dbReference type="Proteomes" id="UP000193040"/>
    </source>
</evidence>
<keyword evidence="2" id="KW-1185">Reference proteome</keyword>
<dbReference type="Proteomes" id="UP000193040">
    <property type="component" value="Unassembled WGS sequence"/>
</dbReference>
<reference evidence="1 2" key="1">
    <citation type="submission" date="2017-03" db="EMBL/GenBank/DDBJ databases">
        <title>Genomic insights into Mycobacterium simiae human colonization.</title>
        <authorList>
            <person name="Steffani J.L."/>
            <person name="Brunck M.E."/>
            <person name="Cruz E."/>
            <person name="Montiel R."/>
            <person name="Barona F."/>
        </authorList>
    </citation>
    <scope>NUCLEOTIDE SEQUENCE [LARGE SCALE GENOMIC DNA]</scope>
    <source>
        <strain evidence="1 2">MsiGto</strain>
    </source>
</reference>
<proteinExistence type="predicted"/>
<evidence type="ECO:0000313" key="1">
    <source>
        <dbReference type="EMBL" id="ORJ60125.1"/>
    </source>
</evidence>
<comment type="caution">
    <text evidence="1">The sequence shown here is derived from an EMBL/GenBank/DDBJ whole genome shotgun (WGS) entry which is preliminary data.</text>
</comment>
<gene>
    <name evidence="1" type="ORF">B5M45_14675</name>
</gene>
<dbReference type="AlphaFoldDB" id="A0A1X0Y4N4"/>
<name>A0A1X0Y4N4_MYCSI</name>
<protein>
    <submittedName>
        <fullName evidence="1">Uncharacterized protein</fullName>
    </submittedName>
</protein>
<dbReference type="EMBL" id="MZZM01000018">
    <property type="protein sequence ID" value="ORJ60125.1"/>
    <property type="molecule type" value="Genomic_DNA"/>
</dbReference>
<sequence>MLPVRLSSRFQRGRTTLPPSAVVAADTSSPLLVTSASLEAAAHDQVEDTQRFSAVVRSDLRFAIQPASGA</sequence>
<accession>A0A1X0Y4N4</accession>
<organism evidence="1 2">
    <name type="scientific">Mycobacterium simiae</name>
    <name type="common">Mycobacterium habana</name>
    <dbReference type="NCBI Taxonomy" id="1784"/>
    <lineage>
        <taxon>Bacteria</taxon>
        <taxon>Bacillati</taxon>
        <taxon>Actinomycetota</taxon>
        <taxon>Actinomycetes</taxon>
        <taxon>Mycobacteriales</taxon>
        <taxon>Mycobacteriaceae</taxon>
        <taxon>Mycobacterium</taxon>
        <taxon>Mycobacterium simiae complex</taxon>
    </lineage>
</organism>